<evidence type="ECO:0000313" key="4">
    <source>
        <dbReference type="Proteomes" id="UP000543579"/>
    </source>
</evidence>
<dbReference type="Gene3D" id="3.40.50.620">
    <property type="entry name" value="HUPs"/>
    <property type="match status" value="2"/>
</dbReference>
<dbReference type="PANTHER" id="PTHR46268:SF6">
    <property type="entry name" value="UNIVERSAL STRESS PROTEIN UP12"/>
    <property type="match status" value="1"/>
</dbReference>
<organism evidence="3 4">
    <name type="scientific">Microbacterium proteolyticum</name>
    <dbReference type="NCBI Taxonomy" id="1572644"/>
    <lineage>
        <taxon>Bacteria</taxon>
        <taxon>Bacillati</taxon>
        <taxon>Actinomycetota</taxon>
        <taxon>Actinomycetes</taxon>
        <taxon>Micrococcales</taxon>
        <taxon>Microbacteriaceae</taxon>
        <taxon>Microbacterium</taxon>
    </lineage>
</organism>
<dbReference type="Proteomes" id="UP000543579">
    <property type="component" value="Unassembled WGS sequence"/>
</dbReference>
<dbReference type="PRINTS" id="PR01438">
    <property type="entry name" value="UNVRSLSTRESS"/>
</dbReference>
<dbReference type="InterPro" id="IPR014729">
    <property type="entry name" value="Rossmann-like_a/b/a_fold"/>
</dbReference>
<gene>
    <name evidence="3" type="ORF">FHS07_002020</name>
</gene>
<name>A0A7W5CJ98_9MICO</name>
<comment type="caution">
    <text evidence="3">The sequence shown here is derived from an EMBL/GenBank/DDBJ whole genome shotgun (WGS) entry which is preliminary data.</text>
</comment>
<protein>
    <submittedName>
        <fullName evidence="3">Nucleotide-binding universal stress UspA family protein</fullName>
    </submittedName>
</protein>
<sequence length="281" mass="30072">MMDRVVIGVDGSAGSTAAAEWIANRLGDRPTRIDLVSVHSWASHVMADRAVQTDLEHMERMLSAWSDAYSVSTHCASGRTVNVLTELARGADLLVIGVNPQRPLTAALRGWLPVRVCAASSVPVCVIPVGWGPSDDPITVGVDSDESSSAAVRWAVREAETTTRRLRLLHAWRLPEPYDAGAVALLVRPAEVIAEHRTVLEAVRHGVAKEHPRVRIETYLARATAPAALLSYAPSSSLIVLGSHRLGILRGGLLGATAADLFWRARCPIAVIPPDASISDS</sequence>
<dbReference type="InterPro" id="IPR006015">
    <property type="entry name" value="Universal_stress_UspA"/>
</dbReference>
<dbReference type="Pfam" id="PF00582">
    <property type="entry name" value="Usp"/>
    <property type="match status" value="2"/>
</dbReference>
<comment type="similarity">
    <text evidence="1">Belongs to the universal stress protein A family.</text>
</comment>
<evidence type="ECO:0000313" key="3">
    <source>
        <dbReference type="EMBL" id="MBB3158324.1"/>
    </source>
</evidence>
<accession>A0A7W5CJ98</accession>
<reference evidence="3 4" key="1">
    <citation type="submission" date="2020-08" db="EMBL/GenBank/DDBJ databases">
        <title>Genomic Encyclopedia of Type Strains, Phase III (KMG-III): the genomes of soil and plant-associated and newly described type strains.</title>
        <authorList>
            <person name="Whitman W."/>
        </authorList>
    </citation>
    <scope>NUCLEOTIDE SEQUENCE [LARGE SCALE GENOMIC DNA]</scope>
    <source>
        <strain evidence="3 4">CECT 8356</strain>
    </source>
</reference>
<dbReference type="RefSeq" id="WP_183419769.1">
    <property type="nucleotide sequence ID" value="NZ_JACHXY010000002.1"/>
</dbReference>
<feature type="domain" description="UspA" evidence="2">
    <location>
        <begin position="1"/>
        <end position="128"/>
    </location>
</feature>
<dbReference type="PANTHER" id="PTHR46268">
    <property type="entry name" value="STRESS RESPONSE PROTEIN NHAX"/>
    <property type="match status" value="1"/>
</dbReference>
<dbReference type="SUPFAM" id="SSF52402">
    <property type="entry name" value="Adenine nucleotide alpha hydrolases-like"/>
    <property type="match status" value="2"/>
</dbReference>
<dbReference type="AlphaFoldDB" id="A0A7W5CJ98"/>
<feature type="domain" description="UspA" evidence="2">
    <location>
        <begin position="137"/>
        <end position="273"/>
    </location>
</feature>
<proteinExistence type="inferred from homology"/>
<dbReference type="EMBL" id="JACHXY010000002">
    <property type="protein sequence ID" value="MBB3158324.1"/>
    <property type="molecule type" value="Genomic_DNA"/>
</dbReference>
<evidence type="ECO:0000256" key="1">
    <source>
        <dbReference type="ARBA" id="ARBA00008791"/>
    </source>
</evidence>
<evidence type="ECO:0000259" key="2">
    <source>
        <dbReference type="Pfam" id="PF00582"/>
    </source>
</evidence>
<dbReference type="InterPro" id="IPR006016">
    <property type="entry name" value="UspA"/>
</dbReference>